<protein>
    <submittedName>
        <fullName evidence="2">Uncharacterized protein</fullName>
    </submittedName>
</protein>
<feature type="region of interest" description="Disordered" evidence="1">
    <location>
        <begin position="365"/>
        <end position="392"/>
    </location>
</feature>
<evidence type="ECO:0000313" key="2">
    <source>
        <dbReference type="EMBL" id="KAK7316981.1"/>
    </source>
</evidence>
<dbReference type="Proteomes" id="UP001359559">
    <property type="component" value="Unassembled WGS sequence"/>
</dbReference>
<evidence type="ECO:0000313" key="3">
    <source>
        <dbReference type="Proteomes" id="UP001359559"/>
    </source>
</evidence>
<reference evidence="2 3" key="1">
    <citation type="submission" date="2024-01" db="EMBL/GenBank/DDBJ databases">
        <title>The genomes of 5 underutilized Papilionoideae crops provide insights into root nodulation and disease resistance.</title>
        <authorList>
            <person name="Yuan L."/>
        </authorList>
    </citation>
    <scope>NUCLEOTIDE SEQUENCE [LARGE SCALE GENOMIC DNA]</scope>
    <source>
        <strain evidence="2">LY-2023</strain>
        <tissue evidence="2">Leaf</tissue>
    </source>
</reference>
<keyword evidence="3" id="KW-1185">Reference proteome</keyword>
<name>A0AAN9KHL9_CLITE</name>
<comment type="caution">
    <text evidence="2">The sequence shown here is derived from an EMBL/GenBank/DDBJ whole genome shotgun (WGS) entry which is preliminary data.</text>
</comment>
<sequence>MMAHEESDEGNPNPNFSDRIIEKLHGDWLAVVKPRRKVKGTHQGLSSFTGEGNIKNRFFIFNVMNLEEQVGGIEMDKSDSDSEEGGSEDDMDEKEVDTSLVVKTPCLGAVHADGRRLLDINVIGPKYSWEHREIGFLTAWLSHDEYESVVMKAWYEGSESVGQKLRKVQEDFLILNKEAFGYILNQKKSLERHIREVEKHLKVVDLAVLLRLLFDLRRKFKRPLGFSFDFLVYSDVLSTILGWAEKDVEVGQNKLLRLGHSNDIPSAQQKPPSEIASVGHYEPAHKVKDHVDGFVNVAHDDLEGSKKMEKLDKQYDINKIENEVNLKEDEFLDLRHLGTTSTAAISTIAKSNISTSNVARTTTTQGKGFGLVRNKGVGNNKGQGKGRGSRMD</sequence>
<accession>A0AAN9KHL9</accession>
<evidence type="ECO:0000256" key="1">
    <source>
        <dbReference type="SAM" id="MobiDB-lite"/>
    </source>
</evidence>
<organism evidence="2 3">
    <name type="scientific">Clitoria ternatea</name>
    <name type="common">Butterfly pea</name>
    <dbReference type="NCBI Taxonomy" id="43366"/>
    <lineage>
        <taxon>Eukaryota</taxon>
        <taxon>Viridiplantae</taxon>
        <taxon>Streptophyta</taxon>
        <taxon>Embryophyta</taxon>
        <taxon>Tracheophyta</taxon>
        <taxon>Spermatophyta</taxon>
        <taxon>Magnoliopsida</taxon>
        <taxon>eudicotyledons</taxon>
        <taxon>Gunneridae</taxon>
        <taxon>Pentapetalae</taxon>
        <taxon>rosids</taxon>
        <taxon>fabids</taxon>
        <taxon>Fabales</taxon>
        <taxon>Fabaceae</taxon>
        <taxon>Papilionoideae</taxon>
        <taxon>50 kb inversion clade</taxon>
        <taxon>NPAAA clade</taxon>
        <taxon>indigoferoid/millettioid clade</taxon>
        <taxon>Phaseoleae</taxon>
        <taxon>Clitoria</taxon>
    </lineage>
</organism>
<dbReference type="AlphaFoldDB" id="A0AAN9KHL9"/>
<feature type="region of interest" description="Disordered" evidence="1">
    <location>
        <begin position="72"/>
        <end position="96"/>
    </location>
</feature>
<gene>
    <name evidence="2" type="ORF">RJT34_00840</name>
</gene>
<feature type="compositionally biased region" description="Acidic residues" evidence="1">
    <location>
        <begin position="81"/>
        <end position="95"/>
    </location>
</feature>
<proteinExistence type="predicted"/>
<dbReference type="EMBL" id="JAYKXN010000001">
    <property type="protein sequence ID" value="KAK7316981.1"/>
    <property type="molecule type" value="Genomic_DNA"/>
</dbReference>